<keyword evidence="3" id="KW-1185">Reference proteome</keyword>
<gene>
    <name evidence="2" type="ORF">EIO64_09805</name>
</gene>
<organism evidence="2 3">
    <name type="scientific">Dysosmobacter welbionis</name>
    <dbReference type="NCBI Taxonomy" id="2093857"/>
    <lineage>
        <taxon>Bacteria</taxon>
        <taxon>Bacillati</taxon>
        <taxon>Bacillota</taxon>
        <taxon>Clostridia</taxon>
        <taxon>Eubacteriales</taxon>
        <taxon>Oscillospiraceae</taxon>
        <taxon>Dysosmobacter</taxon>
    </lineage>
</organism>
<dbReference type="RefSeq" id="WP_119311827.1">
    <property type="nucleotide sequence ID" value="NZ_CP034413.3"/>
</dbReference>
<dbReference type="EMBL" id="CP034413">
    <property type="protein sequence ID" value="QCI59468.1"/>
    <property type="molecule type" value="Genomic_DNA"/>
</dbReference>
<dbReference type="AlphaFoldDB" id="A0A4D7AP92"/>
<dbReference type="GeneID" id="89520705"/>
<proteinExistence type="predicted"/>
<reference evidence="3" key="1">
    <citation type="submission" date="2018-12" db="EMBL/GenBank/DDBJ databases">
        <title>Dusodibacter welbiota gen. nov., sp. nov., isolated from human faeces and emended description of the Oscillibacter genus.</title>
        <authorList>
            <person name="Le Roy T."/>
            <person name="Van der Smissen P."/>
            <person name="Delzenne N."/>
            <person name="Muccioli G."/>
            <person name="Collet J.F."/>
            <person name="Cani P.D."/>
        </authorList>
    </citation>
    <scope>NUCLEOTIDE SEQUENCE [LARGE SCALE GENOMIC DNA]</scope>
    <source>
        <strain evidence="3">J115</strain>
    </source>
</reference>
<sequence length="168" mass="17907">MKRHIIPCILSLTLLLTACGGEQAAADTAEEAVKDHYYQILDAAGKELYTVTDSGAVAEIDALINKAGGENADHGNAEGDPLYTYVYWQETTLHAGEDPDAEREYLEVFRTQVRQGSNAVTTEVLSDTLEGVGSFVGVEGLGGLLTFTAEVPRETADALRDPAQFAGA</sequence>
<feature type="signal peptide" evidence="1">
    <location>
        <begin position="1"/>
        <end position="24"/>
    </location>
</feature>
<feature type="chain" id="PRO_5039488056" evidence="1">
    <location>
        <begin position="25"/>
        <end position="168"/>
    </location>
</feature>
<dbReference type="KEGG" id="obj:EIO64_09805"/>
<evidence type="ECO:0000313" key="3">
    <source>
        <dbReference type="Proteomes" id="UP000298642"/>
    </source>
</evidence>
<evidence type="ECO:0000256" key="1">
    <source>
        <dbReference type="SAM" id="SignalP"/>
    </source>
</evidence>
<keyword evidence="1" id="KW-0732">Signal</keyword>
<accession>A0A4D7AP92</accession>
<dbReference type="Proteomes" id="UP000298642">
    <property type="component" value="Chromosome"/>
</dbReference>
<dbReference type="PROSITE" id="PS51257">
    <property type="entry name" value="PROKAR_LIPOPROTEIN"/>
    <property type="match status" value="1"/>
</dbReference>
<protein>
    <submittedName>
        <fullName evidence="2">Uncharacterized protein</fullName>
    </submittedName>
</protein>
<evidence type="ECO:0000313" key="2">
    <source>
        <dbReference type="EMBL" id="QCI59468.1"/>
    </source>
</evidence>
<name>A0A4D7AP92_9FIRM</name>